<proteinExistence type="predicted"/>
<accession>A0ABW0KVS1</accession>
<evidence type="ECO:0000313" key="8">
    <source>
        <dbReference type="EMBL" id="MFC5456797.1"/>
    </source>
</evidence>
<feature type="transmembrane region" description="Helical" evidence="5">
    <location>
        <begin position="7"/>
        <end position="37"/>
    </location>
</feature>
<protein>
    <submittedName>
        <fullName evidence="8">NfeD family protein</fullName>
    </submittedName>
</protein>
<keyword evidence="3 5" id="KW-1133">Transmembrane helix</keyword>
<dbReference type="Pfam" id="PF24961">
    <property type="entry name" value="NfeD_membrane"/>
    <property type="match status" value="1"/>
</dbReference>
<feature type="domain" description="NfeD-like C-terminal" evidence="6">
    <location>
        <begin position="103"/>
        <end position="154"/>
    </location>
</feature>
<dbReference type="InterPro" id="IPR012340">
    <property type="entry name" value="NA-bd_OB-fold"/>
</dbReference>
<dbReference type="Proteomes" id="UP001596052">
    <property type="component" value="Unassembled WGS sequence"/>
</dbReference>
<name>A0ABW0KVS1_9BACT</name>
<keyword evidence="2 5" id="KW-0812">Transmembrane</keyword>
<dbReference type="Gene3D" id="2.40.50.140">
    <property type="entry name" value="Nucleic acid-binding proteins"/>
    <property type="match status" value="1"/>
</dbReference>
<comment type="subcellular location">
    <subcellularLocation>
        <location evidence="1">Membrane</location>
        <topology evidence="1">Multi-pass membrane protein</topology>
    </subcellularLocation>
</comment>
<evidence type="ECO:0000256" key="4">
    <source>
        <dbReference type="ARBA" id="ARBA00023136"/>
    </source>
</evidence>
<evidence type="ECO:0000256" key="3">
    <source>
        <dbReference type="ARBA" id="ARBA00022989"/>
    </source>
</evidence>
<sequence>MLASIAILTLFGILLIMLETFLPGWVAGILGTIALFAAVWLALKSEELAGWSPAQRLGLVLGIVVCATGVLAVWLRWFAVKFFRRSFTLTTSIETPAAAGAAPGAQGVALTELRPLGRAEIAGQRYEVRCQTGLAAAGARIEVIATEPGNLLVRTL</sequence>
<dbReference type="InterPro" id="IPR052165">
    <property type="entry name" value="Membrane_assoc_protease"/>
</dbReference>
<dbReference type="EMBL" id="JBHSMQ010000007">
    <property type="protein sequence ID" value="MFC5456797.1"/>
    <property type="molecule type" value="Genomic_DNA"/>
</dbReference>
<dbReference type="InterPro" id="IPR002810">
    <property type="entry name" value="NfeD-like_C"/>
</dbReference>
<evidence type="ECO:0000256" key="5">
    <source>
        <dbReference type="SAM" id="Phobius"/>
    </source>
</evidence>
<evidence type="ECO:0000256" key="2">
    <source>
        <dbReference type="ARBA" id="ARBA00022692"/>
    </source>
</evidence>
<keyword evidence="9" id="KW-1185">Reference proteome</keyword>
<organism evidence="8 9">
    <name type="scientific">Prosthecobacter fluviatilis</name>
    <dbReference type="NCBI Taxonomy" id="445931"/>
    <lineage>
        <taxon>Bacteria</taxon>
        <taxon>Pseudomonadati</taxon>
        <taxon>Verrucomicrobiota</taxon>
        <taxon>Verrucomicrobiia</taxon>
        <taxon>Verrucomicrobiales</taxon>
        <taxon>Verrucomicrobiaceae</taxon>
        <taxon>Prosthecobacter</taxon>
    </lineage>
</organism>
<dbReference type="Pfam" id="PF01957">
    <property type="entry name" value="NfeD"/>
    <property type="match status" value="1"/>
</dbReference>
<dbReference type="RefSeq" id="WP_377169413.1">
    <property type="nucleotide sequence ID" value="NZ_JBHSMQ010000007.1"/>
</dbReference>
<comment type="caution">
    <text evidence="8">The sequence shown here is derived from an EMBL/GenBank/DDBJ whole genome shotgun (WGS) entry which is preliminary data.</text>
</comment>
<feature type="domain" description="NfeD integral membrane" evidence="7">
    <location>
        <begin position="6"/>
        <end position="75"/>
    </location>
</feature>
<dbReference type="PANTHER" id="PTHR33507">
    <property type="entry name" value="INNER MEMBRANE PROTEIN YBBJ"/>
    <property type="match status" value="1"/>
</dbReference>
<feature type="transmembrane region" description="Helical" evidence="5">
    <location>
        <begin position="57"/>
        <end position="79"/>
    </location>
</feature>
<gene>
    <name evidence="8" type="ORF">ACFQDI_18160</name>
</gene>
<reference evidence="9" key="1">
    <citation type="journal article" date="2019" name="Int. J. Syst. Evol. Microbiol.">
        <title>The Global Catalogue of Microorganisms (GCM) 10K type strain sequencing project: providing services to taxonomists for standard genome sequencing and annotation.</title>
        <authorList>
            <consortium name="The Broad Institute Genomics Platform"/>
            <consortium name="The Broad Institute Genome Sequencing Center for Infectious Disease"/>
            <person name="Wu L."/>
            <person name="Ma J."/>
        </authorList>
    </citation>
    <scope>NUCLEOTIDE SEQUENCE [LARGE SCALE GENOMIC DNA]</scope>
    <source>
        <strain evidence="9">CGMCC 4.1469</strain>
    </source>
</reference>
<evidence type="ECO:0000259" key="7">
    <source>
        <dbReference type="Pfam" id="PF24961"/>
    </source>
</evidence>
<dbReference type="InterPro" id="IPR056739">
    <property type="entry name" value="NfeD_membrane"/>
</dbReference>
<evidence type="ECO:0000313" key="9">
    <source>
        <dbReference type="Proteomes" id="UP001596052"/>
    </source>
</evidence>
<evidence type="ECO:0000259" key="6">
    <source>
        <dbReference type="Pfam" id="PF01957"/>
    </source>
</evidence>
<dbReference type="PANTHER" id="PTHR33507:SF3">
    <property type="entry name" value="INNER MEMBRANE PROTEIN YBBJ"/>
    <property type="match status" value="1"/>
</dbReference>
<evidence type="ECO:0000256" key="1">
    <source>
        <dbReference type="ARBA" id="ARBA00004141"/>
    </source>
</evidence>
<keyword evidence="4 5" id="KW-0472">Membrane</keyword>